<feature type="repeat" description="PPR" evidence="3">
    <location>
        <begin position="95"/>
        <end position="129"/>
    </location>
</feature>
<dbReference type="Pfam" id="PF13041">
    <property type="entry name" value="PPR_2"/>
    <property type="match status" value="1"/>
</dbReference>
<evidence type="ECO:0008006" key="6">
    <source>
        <dbReference type="Google" id="ProtNLM"/>
    </source>
</evidence>
<dbReference type="PROSITE" id="PS51375">
    <property type="entry name" value="PPR"/>
    <property type="match status" value="5"/>
</dbReference>
<evidence type="ECO:0000256" key="1">
    <source>
        <dbReference type="ARBA" id="ARBA00007626"/>
    </source>
</evidence>
<comment type="similarity">
    <text evidence="1">Belongs to the PPR family. P subfamily.</text>
</comment>
<keyword evidence="2" id="KW-0677">Repeat</keyword>
<accession>A0A2N9G1U6</accession>
<gene>
    <name evidence="5" type="ORF">FSB_LOCUS21325</name>
</gene>
<feature type="chain" id="PRO_5014854265" description="Pentacotripeptide-repeat region of PRORP domain-containing protein" evidence="4">
    <location>
        <begin position="17"/>
        <end position="350"/>
    </location>
</feature>
<sequence length="350" mass="39212">MGMVMLSLSSIRGVTCFFFFSSFNHFMQKKGVKEVSLRALGNKNLIIECTDSHGTGKELSWELRNDIICDCCKVGDIDRAMALLAQLEALGFQPNLISYTRLIEALGNIGRTLEAEAVFHEMICSGNQETYEVLLDYHVNAGRDNGMWKKAMGIVEEISEMGMSLDKQIYNSIIDTFGKYGELDEALEVFDKMRQEEDIKKAVPFMQFYGQYGRFDDAEVCISALKSEGVQPSASIFCVLANAYAQQGLCEQTLKVLQIMEAEGIEPNIIMLNVLINAFGIAGRHMEALSIYDQMKESGICPDVVTYSTLMKAHIRARKFDEVPEIYKEMEYAGCTPDRKARETSCSNGP</sequence>
<dbReference type="InterPro" id="IPR002885">
    <property type="entry name" value="PPR_rpt"/>
</dbReference>
<protein>
    <recommendedName>
        <fullName evidence="6">Pentacotripeptide-repeat region of PRORP domain-containing protein</fullName>
    </recommendedName>
</protein>
<feature type="repeat" description="PPR" evidence="3">
    <location>
        <begin position="268"/>
        <end position="302"/>
    </location>
</feature>
<dbReference type="PANTHER" id="PTHR47447">
    <property type="entry name" value="OS03G0856100 PROTEIN"/>
    <property type="match status" value="1"/>
</dbReference>
<name>A0A2N9G1U6_FAGSY</name>
<evidence type="ECO:0000256" key="3">
    <source>
        <dbReference type="PROSITE-ProRule" id="PRU00708"/>
    </source>
</evidence>
<feature type="repeat" description="PPR" evidence="3">
    <location>
        <begin position="166"/>
        <end position="196"/>
    </location>
</feature>
<organism evidence="5">
    <name type="scientific">Fagus sylvatica</name>
    <name type="common">Beechnut</name>
    <dbReference type="NCBI Taxonomy" id="28930"/>
    <lineage>
        <taxon>Eukaryota</taxon>
        <taxon>Viridiplantae</taxon>
        <taxon>Streptophyta</taxon>
        <taxon>Embryophyta</taxon>
        <taxon>Tracheophyta</taxon>
        <taxon>Spermatophyta</taxon>
        <taxon>Magnoliopsida</taxon>
        <taxon>eudicotyledons</taxon>
        <taxon>Gunneridae</taxon>
        <taxon>Pentapetalae</taxon>
        <taxon>rosids</taxon>
        <taxon>fabids</taxon>
        <taxon>Fagales</taxon>
        <taxon>Fagaceae</taxon>
        <taxon>Fagus</taxon>
    </lineage>
</organism>
<keyword evidence="4" id="KW-0732">Signal</keyword>
<feature type="repeat" description="PPR" evidence="3">
    <location>
        <begin position="233"/>
        <end position="267"/>
    </location>
</feature>
<evidence type="ECO:0000256" key="4">
    <source>
        <dbReference type="SAM" id="SignalP"/>
    </source>
</evidence>
<dbReference type="Gene3D" id="1.25.40.10">
    <property type="entry name" value="Tetratricopeptide repeat domain"/>
    <property type="match status" value="2"/>
</dbReference>
<dbReference type="AlphaFoldDB" id="A0A2N9G1U6"/>
<evidence type="ECO:0000313" key="5">
    <source>
        <dbReference type="EMBL" id="SPC93443.1"/>
    </source>
</evidence>
<dbReference type="EMBL" id="OIVN01001391">
    <property type="protein sequence ID" value="SPC93443.1"/>
    <property type="molecule type" value="Genomic_DNA"/>
</dbReference>
<dbReference type="InterPro" id="IPR011990">
    <property type="entry name" value="TPR-like_helical_dom_sf"/>
</dbReference>
<feature type="signal peptide" evidence="4">
    <location>
        <begin position="1"/>
        <end position="16"/>
    </location>
</feature>
<evidence type="ECO:0000256" key="2">
    <source>
        <dbReference type="ARBA" id="ARBA00022737"/>
    </source>
</evidence>
<dbReference type="PANTHER" id="PTHR47447:SF24">
    <property type="entry name" value="PENTATRICOPEPTIDE REPEAT-CONTAINING PROTEIN"/>
    <property type="match status" value="1"/>
</dbReference>
<dbReference type="NCBIfam" id="TIGR00756">
    <property type="entry name" value="PPR"/>
    <property type="match status" value="5"/>
</dbReference>
<reference evidence="5" key="1">
    <citation type="submission" date="2018-02" db="EMBL/GenBank/DDBJ databases">
        <authorList>
            <person name="Cohen D.B."/>
            <person name="Kent A.D."/>
        </authorList>
    </citation>
    <scope>NUCLEOTIDE SEQUENCE</scope>
</reference>
<proteinExistence type="inferred from homology"/>
<dbReference type="Pfam" id="PF01535">
    <property type="entry name" value="PPR"/>
    <property type="match status" value="2"/>
</dbReference>
<feature type="repeat" description="PPR" evidence="3">
    <location>
        <begin position="303"/>
        <end position="337"/>
    </location>
</feature>
<dbReference type="Pfam" id="PF12854">
    <property type="entry name" value="PPR_1"/>
    <property type="match status" value="1"/>
</dbReference>